<dbReference type="GO" id="GO:0006412">
    <property type="term" value="P:translation"/>
    <property type="evidence" value="ECO:0007669"/>
    <property type="project" value="UniProtKB-UniRule"/>
</dbReference>
<dbReference type="InterPro" id="IPR002136">
    <property type="entry name" value="Ribosomal_uL4"/>
</dbReference>
<dbReference type="GO" id="GO:0003735">
    <property type="term" value="F:structural constituent of ribosome"/>
    <property type="evidence" value="ECO:0007669"/>
    <property type="project" value="InterPro"/>
</dbReference>
<dbReference type="GO" id="GO:0005840">
    <property type="term" value="C:ribosome"/>
    <property type="evidence" value="ECO:0007669"/>
    <property type="project" value="UniProtKB-KW"/>
</dbReference>
<accession>A0A2H0TRE4</accession>
<comment type="function">
    <text evidence="5">One of the primary rRNA binding proteins, this protein initially binds near the 5'-end of the 23S rRNA. It is important during the early stages of 50S assembly. It makes multiple contacts with different domains of the 23S rRNA in the assembled 50S subunit and ribosome.</text>
</comment>
<feature type="region of interest" description="Disordered" evidence="6">
    <location>
        <begin position="52"/>
        <end position="90"/>
    </location>
</feature>
<comment type="similarity">
    <text evidence="1 5">Belongs to the universal ribosomal protein uL4 family.</text>
</comment>
<name>A0A2H0TRE4_9BACT</name>
<dbReference type="AlphaFoldDB" id="A0A2H0TRE4"/>
<dbReference type="InterPro" id="IPR023574">
    <property type="entry name" value="Ribosomal_uL4_dom_sf"/>
</dbReference>
<dbReference type="InterPro" id="IPR013005">
    <property type="entry name" value="Ribosomal_uL4-like"/>
</dbReference>
<feature type="compositionally biased region" description="Basic residues" evidence="6">
    <location>
        <begin position="60"/>
        <end position="77"/>
    </location>
</feature>
<keyword evidence="5" id="KW-0694">RNA-binding</keyword>
<evidence type="ECO:0000313" key="8">
    <source>
        <dbReference type="Proteomes" id="UP000230154"/>
    </source>
</evidence>
<protein>
    <recommendedName>
        <fullName evidence="4 5">Large ribosomal subunit protein uL4</fullName>
    </recommendedName>
</protein>
<evidence type="ECO:0000313" key="7">
    <source>
        <dbReference type="EMBL" id="PIR73997.1"/>
    </source>
</evidence>
<dbReference type="NCBIfam" id="TIGR03953">
    <property type="entry name" value="rplD_bact"/>
    <property type="match status" value="1"/>
</dbReference>
<evidence type="ECO:0000256" key="4">
    <source>
        <dbReference type="ARBA" id="ARBA00035244"/>
    </source>
</evidence>
<comment type="caution">
    <text evidence="7">The sequence shown here is derived from an EMBL/GenBank/DDBJ whole genome shotgun (WGS) entry which is preliminary data.</text>
</comment>
<dbReference type="HAMAP" id="MF_01328_B">
    <property type="entry name" value="Ribosomal_uL4_B"/>
    <property type="match status" value="1"/>
</dbReference>
<dbReference type="GO" id="GO:1990904">
    <property type="term" value="C:ribonucleoprotein complex"/>
    <property type="evidence" value="ECO:0007669"/>
    <property type="project" value="UniProtKB-KW"/>
</dbReference>
<keyword evidence="5" id="KW-0699">rRNA-binding</keyword>
<comment type="function">
    <text evidence="5">Forms part of the polypeptide exit tunnel.</text>
</comment>
<dbReference type="PANTHER" id="PTHR10746">
    <property type="entry name" value="50S RIBOSOMAL PROTEIN L4"/>
    <property type="match status" value="1"/>
</dbReference>
<organism evidence="7 8">
    <name type="scientific">Candidatus Magasanikbacteria bacterium CG10_big_fil_rev_8_21_14_0_10_47_10</name>
    <dbReference type="NCBI Taxonomy" id="1974652"/>
    <lineage>
        <taxon>Bacteria</taxon>
        <taxon>Candidatus Magasanikiibacteriota</taxon>
    </lineage>
</organism>
<evidence type="ECO:0000256" key="5">
    <source>
        <dbReference type="HAMAP-Rule" id="MF_01328"/>
    </source>
</evidence>
<dbReference type="PANTHER" id="PTHR10746:SF6">
    <property type="entry name" value="LARGE RIBOSOMAL SUBUNIT PROTEIN UL4M"/>
    <property type="match status" value="1"/>
</dbReference>
<reference evidence="8" key="1">
    <citation type="submission" date="2017-09" db="EMBL/GenBank/DDBJ databases">
        <title>Depth-based differentiation of microbial function through sediment-hosted aquifers and enrichment of novel symbionts in the deep terrestrial subsurface.</title>
        <authorList>
            <person name="Probst A.J."/>
            <person name="Ladd B."/>
            <person name="Jarett J.K."/>
            <person name="Geller-Mcgrath D.E."/>
            <person name="Sieber C.M.K."/>
            <person name="Emerson J.B."/>
            <person name="Anantharaman K."/>
            <person name="Thomas B.C."/>
            <person name="Malmstrom R."/>
            <person name="Stieglmeier M."/>
            <person name="Klingl A."/>
            <person name="Woyke T."/>
            <person name="Ryan C.M."/>
            <person name="Banfield J.F."/>
        </authorList>
    </citation>
    <scope>NUCLEOTIDE SEQUENCE [LARGE SCALE GENOMIC DNA]</scope>
</reference>
<gene>
    <name evidence="5" type="primary">rplD</name>
    <name evidence="7" type="ORF">COU35_04815</name>
</gene>
<sequence>MAKVNVYNAKGSSTEQMDLSDAIFAVAVKPSLVQQVYLTLEANARQPWAHVKTKGEVRGGGKKPWKQKGTGRARHGSIRSPLWKGGGVTFGPRNDRNFAQKVNKKMNRQAVRMCLTGKVQEDSFVILDDMPTTGKTRDFVAMRNTLPGAGYSTLILTNSKNDELGLSTRNIPEVHLQRVQDVNVADLLHHKYVIVTKQGVSALEERLAK</sequence>
<evidence type="ECO:0000256" key="2">
    <source>
        <dbReference type="ARBA" id="ARBA00022980"/>
    </source>
</evidence>
<dbReference type="EMBL" id="PFCB01000032">
    <property type="protein sequence ID" value="PIR73997.1"/>
    <property type="molecule type" value="Genomic_DNA"/>
</dbReference>
<evidence type="ECO:0000256" key="1">
    <source>
        <dbReference type="ARBA" id="ARBA00010528"/>
    </source>
</evidence>
<evidence type="ECO:0000256" key="3">
    <source>
        <dbReference type="ARBA" id="ARBA00023274"/>
    </source>
</evidence>
<dbReference type="Pfam" id="PF00573">
    <property type="entry name" value="Ribosomal_L4"/>
    <property type="match status" value="1"/>
</dbReference>
<evidence type="ECO:0000256" key="6">
    <source>
        <dbReference type="SAM" id="MobiDB-lite"/>
    </source>
</evidence>
<proteinExistence type="inferred from homology"/>
<dbReference type="SUPFAM" id="SSF52166">
    <property type="entry name" value="Ribosomal protein L4"/>
    <property type="match status" value="1"/>
</dbReference>
<dbReference type="GO" id="GO:0019843">
    <property type="term" value="F:rRNA binding"/>
    <property type="evidence" value="ECO:0007669"/>
    <property type="project" value="UniProtKB-UniRule"/>
</dbReference>
<keyword evidence="3 5" id="KW-0687">Ribonucleoprotein</keyword>
<dbReference type="Proteomes" id="UP000230154">
    <property type="component" value="Unassembled WGS sequence"/>
</dbReference>
<comment type="subunit">
    <text evidence="5">Part of the 50S ribosomal subunit.</text>
</comment>
<dbReference type="Gene3D" id="3.40.1370.10">
    <property type="match status" value="1"/>
</dbReference>
<keyword evidence="2 5" id="KW-0689">Ribosomal protein</keyword>